<dbReference type="Gene3D" id="2.20.110.10">
    <property type="entry name" value="Histone H3 K4-specific methyltransferase SET7/9 N-terminal domain"/>
    <property type="match status" value="2"/>
</dbReference>
<keyword evidence="7" id="KW-1185">Reference proteome</keyword>
<evidence type="ECO:0000313" key="7">
    <source>
        <dbReference type="Proteomes" id="UP000494163"/>
    </source>
</evidence>
<dbReference type="InterPro" id="IPR003409">
    <property type="entry name" value="MORN"/>
</dbReference>
<dbReference type="SMART" id="SM00698">
    <property type="entry name" value="MORN"/>
    <property type="match status" value="6"/>
</dbReference>
<dbReference type="PANTHER" id="PTHR46511:SF1">
    <property type="entry name" value="MORN REPEAT-CONTAINING PROTEIN 3"/>
    <property type="match status" value="1"/>
</dbReference>
<dbReference type="AlphaFoldDB" id="A0A0M4E7T6"/>
<gene>
    <name evidence="6" type="ORF">Dbus_chr2Rg2407</name>
</gene>
<name>A0A0M4E7T6_DROBS</name>
<evidence type="ECO:0000256" key="2">
    <source>
        <dbReference type="ARBA" id="ARBA00022737"/>
    </source>
</evidence>
<evidence type="ECO:0000256" key="1">
    <source>
        <dbReference type="ARBA" id="ARBA00004218"/>
    </source>
</evidence>
<dbReference type="GO" id="GO:0001669">
    <property type="term" value="C:acrosomal vesicle"/>
    <property type="evidence" value="ECO:0007669"/>
    <property type="project" value="UniProtKB-SubCell"/>
</dbReference>
<comment type="subcellular location">
    <subcellularLocation>
        <location evidence="1">Cytoplasmic vesicle</location>
        <location evidence="1">Secretory vesicle</location>
        <location evidence="1">Acrosome</location>
    </subcellularLocation>
</comment>
<organism evidence="6 7">
    <name type="scientific">Drosophila busckii</name>
    <name type="common">Fruit fly</name>
    <dbReference type="NCBI Taxonomy" id="30019"/>
    <lineage>
        <taxon>Eukaryota</taxon>
        <taxon>Metazoa</taxon>
        <taxon>Ecdysozoa</taxon>
        <taxon>Arthropoda</taxon>
        <taxon>Hexapoda</taxon>
        <taxon>Insecta</taxon>
        <taxon>Pterygota</taxon>
        <taxon>Neoptera</taxon>
        <taxon>Endopterygota</taxon>
        <taxon>Diptera</taxon>
        <taxon>Brachycera</taxon>
        <taxon>Muscomorpha</taxon>
        <taxon>Ephydroidea</taxon>
        <taxon>Drosophilidae</taxon>
        <taxon>Drosophila</taxon>
    </lineage>
</organism>
<dbReference type="InterPro" id="IPR052472">
    <property type="entry name" value="MORN3"/>
</dbReference>
<dbReference type="STRING" id="30019.A0A0M4E7T6"/>
<dbReference type="Proteomes" id="UP000494163">
    <property type="component" value="Chromosome 2R"/>
</dbReference>
<evidence type="ECO:0000256" key="4">
    <source>
        <dbReference type="ARBA" id="ARBA00039854"/>
    </source>
</evidence>
<evidence type="ECO:0000313" key="6">
    <source>
        <dbReference type="EMBL" id="ALC42828.1"/>
    </source>
</evidence>
<accession>A0A0M4E7T6</accession>
<evidence type="ECO:0000256" key="5">
    <source>
        <dbReference type="ARBA" id="ARBA00045851"/>
    </source>
</evidence>
<comment type="function">
    <text evidence="5">Assembles a suppression complex (suppresome) by tethering SIRT1 and MDM2 to regulate composite modifications of p53/TP53. Confers both deacetylation-mediated functional inactivation, by SIRT1, and ubiquitination-dependent degradation, by MDM2, of p53/TP53, promoting a proliferative and cell survival behaviors. May play a role in the regulation of spermatogenesis.</text>
</comment>
<reference evidence="6 7" key="1">
    <citation type="submission" date="2015-08" db="EMBL/GenBank/DDBJ databases">
        <title>Ancestral chromatin configuration constrains chromatin evolution on differentiating sex chromosomes in Drosophila.</title>
        <authorList>
            <person name="Zhou Q."/>
            <person name="Bachtrog D."/>
        </authorList>
    </citation>
    <scope>NUCLEOTIDE SEQUENCE [LARGE SCALE GENOMIC DNA]</scope>
    <source>
        <tissue evidence="6">Whole larvae</tissue>
    </source>
</reference>
<evidence type="ECO:0000256" key="3">
    <source>
        <dbReference type="ARBA" id="ARBA00023329"/>
    </source>
</evidence>
<protein>
    <recommendedName>
        <fullName evidence="4">MORN repeat-containing protein 3</fullName>
    </recommendedName>
</protein>
<dbReference type="EMBL" id="CP012524">
    <property type="protein sequence ID" value="ALC42828.1"/>
    <property type="molecule type" value="Genomic_DNA"/>
</dbReference>
<sequence length="306" mass="35531">MGTCVKRFFHPNKPVCSTGSRFKFYYPAGGTYSGYWKCNQHHGWGVKETAARQASYYAGKKQPQGQLIYKGNWVLGKRQGCGTMIRKCGKDMQTVYTGQWYDDMKCGEGKQFYTDGCVYFGNWLRNRRHGLGIQWYGDGSIYVGEWQTDFKHGLGVLFLGLTRVANGNRYEGHFARGYKNGEGCFYHMHTGQLQKGMWDNDVAIASVMQDETLLRRQDAVTPYAIPRNYLKYPNQIMRELFQRYSPLADKPRRRFNDSVNLEFVHHQRQFASFDQRMTNASQLDLNPNPPYVCTCSCQRHEQEQQI</sequence>
<keyword evidence="3" id="KW-0968">Cytoplasmic vesicle</keyword>
<dbReference type="SUPFAM" id="SSF82185">
    <property type="entry name" value="Histone H3 K4-specific methyltransferase SET7/9 N-terminal domain"/>
    <property type="match status" value="1"/>
</dbReference>
<dbReference type="PANTHER" id="PTHR46511">
    <property type="entry name" value="MORN REPEAT-CONTAINING PROTEIN 3"/>
    <property type="match status" value="1"/>
</dbReference>
<dbReference type="OMA" id="WENDNAK"/>
<keyword evidence="2" id="KW-0677">Repeat</keyword>
<dbReference type="OrthoDB" id="270720at2759"/>
<dbReference type="Pfam" id="PF02493">
    <property type="entry name" value="MORN"/>
    <property type="match status" value="5"/>
</dbReference>
<proteinExistence type="predicted"/>